<evidence type="ECO:0000313" key="1">
    <source>
        <dbReference type="EMBL" id="PSL37722.1"/>
    </source>
</evidence>
<dbReference type="Pfam" id="PF03663">
    <property type="entry name" value="Glyco_hydro_76"/>
    <property type="match status" value="1"/>
</dbReference>
<dbReference type="InterPro" id="IPR053169">
    <property type="entry name" value="MUG_Protein"/>
</dbReference>
<dbReference type="GO" id="GO:0016787">
    <property type="term" value="F:hydrolase activity"/>
    <property type="evidence" value="ECO:0007669"/>
    <property type="project" value="UniProtKB-KW"/>
</dbReference>
<dbReference type="OrthoDB" id="2505409at2"/>
<sequence>MTTTSTAVTPSTTAADWSERADVAQRSLDHYFGTAWPQFLENSHPAGTGVPETFNYWWLAHVMDARLDAFERTGDTAWRDQAEETYRNIVERNGGQLFNDYFDDMLWFALAILRLHHATGADSYREDALAIWDHVIAEGWNDAGGASLAWRKQQLEYKNTPANGPLVILALRLERDVPEAVLQGRDLRGHATTALAWLERTLVGPDGFVEDGVNREGDGRVDTQWRFTYNQGLYIGAVVELARSTGDRALLERAVRTARVAIAELSDGSVFRDEGEGGDEGLFKGVFYRYLGELVDELGEPGRAEFDDFVRRGTDRLWETAFDGEWLRPANDWSERSDESIPYSTQVSAIMAIEQRVRVERTATA</sequence>
<dbReference type="GO" id="GO:0005975">
    <property type="term" value="P:carbohydrate metabolic process"/>
    <property type="evidence" value="ECO:0007669"/>
    <property type="project" value="InterPro"/>
</dbReference>
<dbReference type="SUPFAM" id="SSF48208">
    <property type="entry name" value="Six-hairpin glycosidases"/>
    <property type="match status" value="1"/>
</dbReference>
<dbReference type="PANTHER" id="PTHR47791:SF3">
    <property type="entry name" value="MEIOTICALLY UP-REGULATED GENE 191 PROTEIN"/>
    <property type="match status" value="1"/>
</dbReference>
<dbReference type="Gene3D" id="1.50.10.20">
    <property type="match status" value="1"/>
</dbReference>
<evidence type="ECO:0000313" key="4">
    <source>
        <dbReference type="Proteomes" id="UP000268291"/>
    </source>
</evidence>
<organism evidence="1 3">
    <name type="scientific">Labedella gwakjiensis</name>
    <dbReference type="NCBI Taxonomy" id="390269"/>
    <lineage>
        <taxon>Bacteria</taxon>
        <taxon>Bacillati</taxon>
        <taxon>Actinomycetota</taxon>
        <taxon>Actinomycetes</taxon>
        <taxon>Micrococcales</taxon>
        <taxon>Microbacteriaceae</taxon>
        <taxon>Labedella</taxon>
    </lineage>
</organism>
<dbReference type="Proteomes" id="UP000241203">
    <property type="component" value="Unassembled WGS sequence"/>
</dbReference>
<dbReference type="EMBL" id="PYAU01000001">
    <property type="protein sequence ID" value="PSL37722.1"/>
    <property type="molecule type" value="Genomic_DNA"/>
</dbReference>
<dbReference type="InterPro" id="IPR008928">
    <property type="entry name" value="6-hairpin_glycosidase_sf"/>
</dbReference>
<reference evidence="2 4" key="2">
    <citation type="submission" date="2018-12" db="EMBL/GenBank/DDBJ databases">
        <authorList>
            <person name="hu s."/>
            <person name="Xu Y."/>
            <person name="Xu B."/>
            <person name="Li F."/>
        </authorList>
    </citation>
    <scope>NUCLEOTIDE SEQUENCE [LARGE SCALE GENOMIC DNA]</scope>
    <source>
        <strain evidence="2 4">KSW2-17</strain>
    </source>
</reference>
<evidence type="ECO:0000313" key="3">
    <source>
        <dbReference type="Proteomes" id="UP000241203"/>
    </source>
</evidence>
<dbReference type="PANTHER" id="PTHR47791">
    <property type="entry name" value="MEIOTICALLY UP-REGULATED GENE 191 PROTEIN"/>
    <property type="match status" value="1"/>
</dbReference>
<name>A0A2P8GUS8_9MICO</name>
<reference evidence="1 3" key="1">
    <citation type="submission" date="2018-03" db="EMBL/GenBank/DDBJ databases">
        <title>Genomic Encyclopedia of Archaeal and Bacterial Type Strains, Phase II (KMG-II): from individual species to whole genera.</title>
        <authorList>
            <person name="Goeker M."/>
        </authorList>
    </citation>
    <scope>NUCLEOTIDE SEQUENCE [LARGE SCALE GENOMIC DNA]</scope>
    <source>
        <strain evidence="1 3">DSM 21548</strain>
    </source>
</reference>
<protein>
    <submittedName>
        <fullName evidence="2">Glycoside hydrolase</fullName>
    </submittedName>
    <submittedName>
        <fullName evidence="1">Putative alpha-1,6-mannanase (GH76 family)</fullName>
    </submittedName>
</protein>
<dbReference type="Proteomes" id="UP000268291">
    <property type="component" value="Unassembled WGS sequence"/>
</dbReference>
<evidence type="ECO:0000313" key="2">
    <source>
        <dbReference type="EMBL" id="RUQ87686.1"/>
    </source>
</evidence>
<keyword evidence="2" id="KW-0378">Hydrolase</keyword>
<comment type="caution">
    <text evidence="1">The sequence shown here is derived from an EMBL/GenBank/DDBJ whole genome shotgun (WGS) entry which is preliminary data.</text>
</comment>
<proteinExistence type="predicted"/>
<accession>A0A2P8GUS8</accession>
<dbReference type="EMBL" id="RZGY01000001">
    <property type="protein sequence ID" value="RUQ87686.1"/>
    <property type="molecule type" value="Genomic_DNA"/>
</dbReference>
<dbReference type="PIRSF" id="PIRSF021505">
    <property type="entry name" value="O_gly_hdrol"/>
    <property type="match status" value="1"/>
</dbReference>
<dbReference type="InterPro" id="IPR005198">
    <property type="entry name" value="Glyco_hydro_76"/>
</dbReference>
<dbReference type="AlphaFoldDB" id="A0A2P8GUS8"/>
<keyword evidence="4" id="KW-1185">Reference proteome</keyword>
<dbReference type="InterPro" id="IPR014512">
    <property type="entry name" value="O_gly_hydro"/>
</dbReference>
<dbReference type="RefSeq" id="WP_106562833.1">
    <property type="nucleotide sequence ID" value="NZ_PYAU01000001.1"/>
</dbReference>
<gene>
    <name evidence="1" type="ORF">CLV49_1329</name>
    <name evidence="2" type="ORF">ELQ93_12555</name>
</gene>